<proteinExistence type="predicted"/>
<dbReference type="GO" id="GO:0032259">
    <property type="term" value="P:methylation"/>
    <property type="evidence" value="ECO:0007669"/>
    <property type="project" value="UniProtKB-KW"/>
</dbReference>
<dbReference type="GO" id="GO:0008168">
    <property type="term" value="F:methyltransferase activity"/>
    <property type="evidence" value="ECO:0007669"/>
    <property type="project" value="UniProtKB-KW"/>
</dbReference>
<dbReference type="Proteomes" id="UP001139028">
    <property type="component" value="Unassembled WGS sequence"/>
</dbReference>
<keyword evidence="3" id="KW-1185">Reference proteome</keyword>
<dbReference type="EMBL" id="JALBWM010000023">
    <property type="protein sequence ID" value="MCO1334230.1"/>
    <property type="molecule type" value="Genomic_DNA"/>
</dbReference>
<sequence length="224" mass="25307">MTISKEVEQGQAVYSKPVLWLYDMWVLGISNRFIWKCPTPGILEHFNRNISSNHLDVGVGTGYFMDKCHFPSDKVRLALMDLNQNSLDISAQRVARYNPIQFYGNVLDKIAIETEAFDSISLNYLLHCLPGRLSDKLIALDNVTSLLSDSGTIFGSTILSKGVYRSAAAKKLMAIYNKKGIFSNTEDCQKDLEDFLANRFSHFKIEIRGCVALFSAHHKLETFL</sequence>
<protein>
    <submittedName>
        <fullName evidence="2">Class I SAM-dependent methyltransferase</fullName>
    </submittedName>
</protein>
<dbReference type="SUPFAM" id="SSF53335">
    <property type="entry name" value="S-adenosyl-L-methionine-dependent methyltransferases"/>
    <property type="match status" value="1"/>
</dbReference>
<dbReference type="AlphaFoldDB" id="A0A9X2J638"/>
<evidence type="ECO:0000313" key="3">
    <source>
        <dbReference type="Proteomes" id="UP001139028"/>
    </source>
</evidence>
<name>A0A9X2J638_9GAMM</name>
<dbReference type="InterPro" id="IPR029063">
    <property type="entry name" value="SAM-dependent_MTases_sf"/>
</dbReference>
<dbReference type="InterPro" id="IPR016584">
    <property type="entry name" value="MeTrfase_VrtF"/>
</dbReference>
<dbReference type="InterPro" id="IPR013217">
    <property type="entry name" value="Methyltransf_12"/>
</dbReference>
<evidence type="ECO:0000313" key="2">
    <source>
        <dbReference type="EMBL" id="MCO1334230.1"/>
    </source>
</evidence>
<reference evidence="2" key="1">
    <citation type="journal article" date="2022" name="Arch. Microbiol.">
        <title>Microbulbifer okhotskensis sp. nov., isolated from a deep bottom sediment of the Okhotsk Sea.</title>
        <authorList>
            <person name="Romanenko L."/>
            <person name="Kurilenko V."/>
            <person name="Otstavnykh N."/>
            <person name="Velansky P."/>
            <person name="Isaeva M."/>
            <person name="Mikhailov V."/>
        </authorList>
    </citation>
    <scope>NUCLEOTIDE SEQUENCE</scope>
    <source>
        <strain evidence="2">OS29</strain>
    </source>
</reference>
<evidence type="ECO:0000259" key="1">
    <source>
        <dbReference type="Pfam" id="PF08242"/>
    </source>
</evidence>
<gene>
    <name evidence="2" type="ORF">MO867_07720</name>
</gene>
<dbReference type="PIRSF" id="PIRSF011491">
    <property type="entry name" value="Mtase_YbcY_prd"/>
    <property type="match status" value="1"/>
</dbReference>
<dbReference type="Pfam" id="PF08242">
    <property type="entry name" value="Methyltransf_12"/>
    <property type="match status" value="1"/>
</dbReference>
<keyword evidence="2" id="KW-0808">Transferase</keyword>
<dbReference type="RefSeq" id="WP_252465754.1">
    <property type="nucleotide sequence ID" value="NZ_JALBWM010000023.1"/>
</dbReference>
<comment type="caution">
    <text evidence="2">The sequence shown here is derived from an EMBL/GenBank/DDBJ whole genome shotgun (WGS) entry which is preliminary data.</text>
</comment>
<organism evidence="2 3">
    <name type="scientific">Microbulbifer okhotskensis</name>
    <dbReference type="NCBI Taxonomy" id="2926617"/>
    <lineage>
        <taxon>Bacteria</taxon>
        <taxon>Pseudomonadati</taxon>
        <taxon>Pseudomonadota</taxon>
        <taxon>Gammaproteobacteria</taxon>
        <taxon>Cellvibrionales</taxon>
        <taxon>Microbulbiferaceae</taxon>
        <taxon>Microbulbifer</taxon>
    </lineage>
</organism>
<accession>A0A9X2J638</accession>
<keyword evidence="2" id="KW-0489">Methyltransferase</keyword>
<feature type="domain" description="Methyltransferase type 12" evidence="1">
    <location>
        <begin position="55"/>
        <end position="152"/>
    </location>
</feature>
<dbReference type="Gene3D" id="3.40.50.150">
    <property type="entry name" value="Vaccinia Virus protein VP39"/>
    <property type="match status" value="1"/>
</dbReference>